<accession>A0A0C2WFS3</accession>
<keyword evidence="2" id="KW-1185">Reference proteome</keyword>
<dbReference type="HOGENOM" id="CLU_2003339_0_0_1"/>
<dbReference type="EMBL" id="KN818514">
    <property type="protein sequence ID" value="KIL55446.1"/>
    <property type="molecule type" value="Genomic_DNA"/>
</dbReference>
<dbReference type="AlphaFoldDB" id="A0A0C2WFS3"/>
<sequence>MVDSVVRHVSMATEQRHRSSHDRCRSSPGFKFVVSKYPPGIDLPVEDWQEALKPLLDLQDKLLKTSKPWSCRVTRVMRDLLLSLMFLQRISYPIAAAQVPESNIKETVTKWRQKPGISKLKRPG</sequence>
<dbReference type="Proteomes" id="UP000054549">
    <property type="component" value="Unassembled WGS sequence"/>
</dbReference>
<reference evidence="1 2" key="1">
    <citation type="submission" date="2014-04" db="EMBL/GenBank/DDBJ databases">
        <title>Evolutionary Origins and Diversification of the Mycorrhizal Mutualists.</title>
        <authorList>
            <consortium name="DOE Joint Genome Institute"/>
            <consortium name="Mycorrhizal Genomics Consortium"/>
            <person name="Kohler A."/>
            <person name="Kuo A."/>
            <person name="Nagy L.G."/>
            <person name="Floudas D."/>
            <person name="Copeland A."/>
            <person name="Barry K.W."/>
            <person name="Cichocki N."/>
            <person name="Veneault-Fourrey C."/>
            <person name="LaButti K."/>
            <person name="Lindquist E.A."/>
            <person name="Lipzen A."/>
            <person name="Lundell T."/>
            <person name="Morin E."/>
            <person name="Murat C."/>
            <person name="Riley R."/>
            <person name="Ohm R."/>
            <person name="Sun H."/>
            <person name="Tunlid A."/>
            <person name="Henrissat B."/>
            <person name="Grigoriev I.V."/>
            <person name="Hibbett D.S."/>
            <person name="Martin F."/>
        </authorList>
    </citation>
    <scope>NUCLEOTIDE SEQUENCE [LARGE SCALE GENOMIC DNA]</scope>
    <source>
        <strain evidence="1 2">Koide BX008</strain>
    </source>
</reference>
<gene>
    <name evidence="1" type="ORF">M378DRAFT_596859</name>
</gene>
<protein>
    <submittedName>
        <fullName evidence="1">Uncharacterized protein</fullName>
    </submittedName>
</protein>
<proteinExistence type="predicted"/>
<organism evidence="1 2">
    <name type="scientific">Amanita muscaria (strain Koide BX008)</name>
    <dbReference type="NCBI Taxonomy" id="946122"/>
    <lineage>
        <taxon>Eukaryota</taxon>
        <taxon>Fungi</taxon>
        <taxon>Dikarya</taxon>
        <taxon>Basidiomycota</taxon>
        <taxon>Agaricomycotina</taxon>
        <taxon>Agaricomycetes</taxon>
        <taxon>Agaricomycetidae</taxon>
        <taxon>Agaricales</taxon>
        <taxon>Pluteineae</taxon>
        <taxon>Amanitaceae</taxon>
        <taxon>Amanita</taxon>
    </lineage>
</organism>
<evidence type="ECO:0000313" key="2">
    <source>
        <dbReference type="Proteomes" id="UP000054549"/>
    </source>
</evidence>
<evidence type="ECO:0000313" key="1">
    <source>
        <dbReference type="EMBL" id="KIL55446.1"/>
    </source>
</evidence>
<dbReference type="InParanoid" id="A0A0C2WFS3"/>
<name>A0A0C2WFS3_AMAMK</name>